<reference evidence="1" key="1">
    <citation type="journal article" date="2015" name="Nature">
        <title>Complex archaea that bridge the gap between prokaryotes and eukaryotes.</title>
        <authorList>
            <person name="Spang A."/>
            <person name="Saw J.H."/>
            <person name="Jorgensen S.L."/>
            <person name="Zaremba-Niedzwiedzka K."/>
            <person name="Martijn J."/>
            <person name="Lind A.E."/>
            <person name="van Eijk R."/>
            <person name="Schleper C."/>
            <person name="Guy L."/>
            <person name="Ettema T.J."/>
        </authorList>
    </citation>
    <scope>NUCLEOTIDE SEQUENCE</scope>
</reference>
<comment type="caution">
    <text evidence="1">The sequence shown here is derived from an EMBL/GenBank/DDBJ whole genome shotgun (WGS) entry which is preliminary data.</text>
</comment>
<gene>
    <name evidence="1" type="ORF">LCGC14_3168260</name>
</gene>
<dbReference type="AlphaFoldDB" id="A0A0F8Y5M4"/>
<feature type="non-terminal residue" evidence="1">
    <location>
        <position position="22"/>
    </location>
</feature>
<sequence length="22" mass="2511">MSQQIITGIIYFEMNDELGPNP</sequence>
<dbReference type="EMBL" id="LAZR01070242">
    <property type="protein sequence ID" value="KKK43551.1"/>
    <property type="molecule type" value="Genomic_DNA"/>
</dbReference>
<proteinExistence type="predicted"/>
<name>A0A0F8Y5M4_9ZZZZ</name>
<organism evidence="1">
    <name type="scientific">marine sediment metagenome</name>
    <dbReference type="NCBI Taxonomy" id="412755"/>
    <lineage>
        <taxon>unclassified sequences</taxon>
        <taxon>metagenomes</taxon>
        <taxon>ecological metagenomes</taxon>
    </lineage>
</organism>
<evidence type="ECO:0000313" key="1">
    <source>
        <dbReference type="EMBL" id="KKK43551.1"/>
    </source>
</evidence>
<accession>A0A0F8Y5M4</accession>
<protein>
    <submittedName>
        <fullName evidence="1">Uncharacterized protein</fullName>
    </submittedName>
</protein>